<dbReference type="AlphaFoldDB" id="F1B9R3"/>
<feature type="DNA-binding region" description="H-T-H motif" evidence="4">
    <location>
        <begin position="37"/>
        <end position="56"/>
    </location>
</feature>
<keyword evidence="3" id="KW-0804">Transcription</keyword>
<evidence type="ECO:0000256" key="1">
    <source>
        <dbReference type="ARBA" id="ARBA00023015"/>
    </source>
</evidence>
<dbReference type="InterPro" id="IPR001647">
    <property type="entry name" value="HTH_TetR"/>
</dbReference>
<dbReference type="InterPro" id="IPR050109">
    <property type="entry name" value="HTH-type_TetR-like_transc_reg"/>
</dbReference>
<proteinExistence type="predicted"/>
<evidence type="ECO:0000256" key="4">
    <source>
        <dbReference type="PROSITE-ProRule" id="PRU00335"/>
    </source>
</evidence>
<evidence type="ECO:0000313" key="6">
    <source>
        <dbReference type="EMBL" id="ADZ25005.1"/>
    </source>
</evidence>
<organism evidence="6">
    <name type="scientific">Sorangium cellulosum</name>
    <name type="common">Polyangium cellulosum</name>
    <dbReference type="NCBI Taxonomy" id="56"/>
    <lineage>
        <taxon>Bacteria</taxon>
        <taxon>Pseudomonadati</taxon>
        <taxon>Myxococcota</taxon>
        <taxon>Polyangia</taxon>
        <taxon>Polyangiales</taxon>
        <taxon>Polyangiaceae</taxon>
        <taxon>Sorangium</taxon>
    </lineage>
</organism>
<dbReference type="SUPFAM" id="SSF46689">
    <property type="entry name" value="Homeodomain-like"/>
    <property type="match status" value="1"/>
</dbReference>
<dbReference type="SUPFAM" id="SSF48498">
    <property type="entry name" value="Tetracyclin repressor-like, C-terminal domain"/>
    <property type="match status" value="1"/>
</dbReference>
<dbReference type="EMBL" id="HM639990">
    <property type="protein sequence ID" value="ADZ25005.1"/>
    <property type="molecule type" value="Genomic_DNA"/>
</dbReference>
<dbReference type="PANTHER" id="PTHR30055">
    <property type="entry name" value="HTH-TYPE TRANSCRIPTIONAL REGULATOR RUTR"/>
    <property type="match status" value="1"/>
</dbReference>
<gene>
    <name evidence="6" type="primary">leu16</name>
</gene>
<dbReference type="GO" id="GO:0003700">
    <property type="term" value="F:DNA-binding transcription factor activity"/>
    <property type="evidence" value="ECO:0007669"/>
    <property type="project" value="TreeGrafter"/>
</dbReference>
<evidence type="ECO:0000256" key="2">
    <source>
        <dbReference type="ARBA" id="ARBA00023125"/>
    </source>
</evidence>
<dbReference type="Pfam" id="PF17931">
    <property type="entry name" value="TetR_C_23"/>
    <property type="match status" value="1"/>
</dbReference>
<dbReference type="InterPro" id="IPR036271">
    <property type="entry name" value="Tet_transcr_reg_TetR-rel_C_sf"/>
</dbReference>
<dbReference type="GO" id="GO:0000976">
    <property type="term" value="F:transcription cis-regulatory region binding"/>
    <property type="evidence" value="ECO:0007669"/>
    <property type="project" value="TreeGrafter"/>
</dbReference>
<sequence>MAIESTNGASTGRAAERAAIIAAALSLIAEEGYTRTSMTSIALKAGLKPAALHRSFQTKDQILIAFFHDSLEASFNKVQAIDGFEDFSLQEKLHALIETQLEHLLPHREVLGVAVLAIGARALRNSREMSALRRRFEEIIKGYVREAISKGELPDVNVEGLTVRSFTDLHSTIVVYWLRDSSEGFTKTTEFINRSLELLVSTLVMENRLGGMASFLFYPESLGALASRRPVVSALLRKIFDGQRTS</sequence>
<name>F1B9R3_SORCE</name>
<keyword evidence="1" id="KW-0805">Transcription regulation</keyword>
<feature type="domain" description="HTH tetR-type" evidence="5">
    <location>
        <begin position="14"/>
        <end position="74"/>
    </location>
</feature>
<reference evidence="6" key="1">
    <citation type="journal article" date="2011" name="Mol. Biosyst.">
        <title>Insights into the complex biosynthesis of the leupyrrins in Sorangium cellulosum So ce690.</title>
        <authorList>
            <person name="Kopp M."/>
            <person name="Irschik H."/>
            <person name="Gemperlein K."/>
            <person name="Buntin K."/>
            <person name="Meiser P."/>
            <person name="Weissman K.J."/>
            <person name="Bode H.B."/>
            <person name="Muller R."/>
        </authorList>
    </citation>
    <scope>NUCLEOTIDE SEQUENCE</scope>
    <source>
        <strain evidence="6">So ce690</strain>
    </source>
</reference>
<dbReference type="PRINTS" id="PR00455">
    <property type="entry name" value="HTHTETR"/>
</dbReference>
<dbReference type="Gene3D" id="1.10.357.10">
    <property type="entry name" value="Tetracycline Repressor, domain 2"/>
    <property type="match status" value="1"/>
</dbReference>
<dbReference type="InterPro" id="IPR009057">
    <property type="entry name" value="Homeodomain-like_sf"/>
</dbReference>
<evidence type="ECO:0000259" key="5">
    <source>
        <dbReference type="PROSITE" id="PS50977"/>
    </source>
</evidence>
<accession>F1B9R3</accession>
<dbReference type="PANTHER" id="PTHR30055:SF234">
    <property type="entry name" value="HTH-TYPE TRANSCRIPTIONAL REGULATOR BETI"/>
    <property type="match status" value="1"/>
</dbReference>
<protein>
    <submittedName>
        <fullName evidence="6">TetR family transcriptional regulator</fullName>
    </submittedName>
</protein>
<evidence type="ECO:0000256" key="3">
    <source>
        <dbReference type="ARBA" id="ARBA00023163"/>
    </source>
</evidence>
<dbReference type="Pfam" id="PF00440">
    <property type="entry name" value="TetR_N"/>
    <property type="match status" value="1"/>
</dbReference>
<dbReference type="InterPro" id="IPR041673">
    <property type="entry name" value="TetR_C_23"/>
</dbReference>
<dbReference type="PROSITE" id="PS50977">
    <property type="entry name" value="HTH_TETR_2"/>
    <property type="match status" value="1"/>
</dbReference>
<keyword evidence="2 4" id="KW-0238">DNA-binding</keyword>